<evidence type="ECO:0000259" key="3">
    <source>
        <dbReference type="Pfam" id="PF24016"/>
    </source>
</evidence>
<comment type="caution">
    <text evidence="4">The sequence shown here is derived from an EMBL/GenBank/DDBJ whole genome shotgun (WGS) entry which is preliminary data.</text>
</comment>
<feature type="transmembrane region" description="Helical" evidence="2">
    <location>
        <begin position="411"/>
        <end position="432"/>
    </location>
</feature>
<keyword evidence="2" id="KW-0472">Membrane</keyword>
<evidence type="ECO:0000256" key="1">
    <source>
        <dbReference type="SAM" id="MobiDB-lite"/>
    </source>
</evidence>
<gene>
    <name evidence="4" type="ORF">RDB_LOCUS145070</name>
</gene>
<feature type="transmembrane region" description="Helical" evidence="2">
    <location>
        <begin position="170"/>
        <end position="190"/>
    </location>
</feature>
<evidence type="ECO:0000313" key="5">
    <source>
        <dbReference type="Proteomes" id="UP000663853"/>
    </source>
</evidence>
<name>A0A8H3D8U2_9AGAM</name>
<dbReference type="InterPro" id="IPR055754">
    <property type="entry name" value="DUF7330"/>
</dbReference>
<feature type="transmembrane region" description="Helical" evidence="2">
    <location>
        <begin position="324"/>
        <end position="347"/>
    </location>
</feature>
<accession>A0A8H3D8U2</accession>
<feature type="domain" description="DUF7330" evidence="3">
    <location>
        <begin position="50"/>
        <end position="136"/>
    </location>
</feature>
<proteinExistence type="predicted"/>
<keyword evidence="2" id="KW-0812">Transmembrane</keyword>
<organism evidence="4 5">
    <name type="scientific">Rhizoctonia solani</name>
    <dbReference type="NCBI Taxonomy" id="456999"/>
    <lineage>
        <taxon>Eukaryota</taxon>
        <taxon>Fungi</taxon>
        <taxon>Dikarya</taxon>
        <taxon>Basidiomycota</taxon>
        <taxon>Agaricomycotina</taxon>
        <taxon>Agaricomycetes</taxon>
        <taxon>Cantharellales</taxon>
        <taxon>Ceratobasidiaceae</taxon>
        <taxon>Rhizoctonia</taxon>
    </lineage>
</organism>
<feature type="transmembrane region" description="Helical" evidence="2">
    <location>
        <begin position="353"/>
        <end position="375"/>
    </location>
</feature>
<reference evidence="4" key="1">
    <citation type="submission" date="2021-01" db="EMBL/GenBank/DDBJ databases">
        <authorList>
            <person name="Kaushik A."/>
        </authorList>
    </citation>
    <scope>NUCLEOTIDE SEQUENCE</scope>
    <source>
        <strain evidence="4">AG6-10EEA</strain>
    </source>
</reference>
<protein>
    <recommendedName>
        <fullName evidence="3">DUF7330 domain-containing protein</fullName>
    </recommendedName>
</protein>
<feature type="transmembrane region" description="Helical" evidence="2">
    <location>
        <begin position="264"/>
        <end position="283"/>
    </location>
</feature>
<dbReference type="EMBL" id="CAJMXA010003883">
    <property type="protein sequence ID" value="CAE6519908.1"/>
    <property type="molecule type" value="Genomic_DNA"/>
</dbReference>
<keyword evidence="2" id="KW-1133">Transmembrane helix</keyword>
<sequence>MALRRTSNMLTPPGLTVPINDEKNIQITEKASKPIVGLWRVGSHASWSDESEGRSTASNIKLRTEKGAIDAHVVITSFARDDRPRVDVSSTTGPVTIRMTRTENSRFDLHAESNSGNITVYLPTDFHGVIMYRSRHLATFSRLAASLRGVTMTSAPVGWGLSAIPHDPKLGIDCALIQLFNTLFFLWFTAENFFVFTLSLGLRDPVDTDPVPYPRYGFGVGRRTLLTPAPWAFVILFLVHVLFAGSIAFVQWTERGKEIIIRGLTWRWSALMLASIVWTAAWVRQLYVFAWFVSIVVSLLAAHTYLAIKKEFRVVSGFNWREEVFVYLPFALYDGWTLFIFVISTFAAFAPNAIYSGLGTQIAAIWLLTLLVATAHSHAFFTPGGNVPGNIAITWGIFAIFAEQAEPSVKWAALTLGIISVFAVARSVYVLAEDIRAGIGGGAVRLPPDEEGAPANGANGHNDST</sequence>
<feature type="transmembrane region" description="Helical" evidence="2">
    <location>
        <begin position="387"/>
        <end position="405"/>
    </location>
</feature>
<dbReference type="Pfam" id="PF24016">
    <property type="entry name" value="DUF7330"/>
    <property type="match status" value="1"/>
</dbReference>
<feature type="region of interest" description="Disordered" evidence="1">
    <location>
        <begin position="446"/>
        <end position="465"/>
    </location>
</feature>
<evidence type="ECO:0000256" key="2">
    <source>
        <dbReference type="SAM" id="Phobius"/>
    </source>
</evidence>
<dbReference type="Proteomes" id="UP000663853">
    <property type="component" value="Unassembled WGS sequence"/>
</dbReference>
<dbReference type="AlphaFoldDB" id="A0A8H3D8U2"/>
<evidence type="ECO:0000313" key="4">
    <source>
        <dbReference type="EMBL" id="CAE6519908.1"/>
    </source>
</evidence>
<feature type="transmembrane region" description="Helical" evidence="2">
    <location>
        <begin position="289"/>
        <end position="308"/>
    </location>
</feature>
<feature type="transmembrane region" description="Helical" evidence="2">
    <location>
        <begin position="231"/>
        <end position="252"/>
    </location>
</feature>